<dbReference type="Pfam" id="PF00977">
    <property type="entry name" value="His_biosynth"/>
    <property type="match status" value="1"/>
</dbReference>
<keyword evidence="4" id="KW-0413">Isomerase</keyword>
<dbReference type="InterPro" id="IPR006062">
    <property type="entry name" value="His_biosynth"/>
</dbReference>
<dbReference type="GO" id="GO:0005737">
    <property type="term" value="C:cytoplasm"/>
    <property type="evidence" value="ECO:0007669"/>
    <property type="project" value="TreeGrafter"/>
</dbReference>
<accession>H6NN83</accession>
<gene>
    <name evidence="7" type="ORF">PM3016_5031</name>
</gene>
<dbReference type="InterPro" id="IPR044524">
    <property type="entry name" value="Isoase_HisA-like"/>
</dbReference>
<dbReference type="NCBIfam" id="TIGR02129">
    <property type="entry name" value="hisA_euk"/>
    <property type="match status" value="1"/>
</dbReference>
<dbReference type="GO" id="GO:0000162">
    <property type="term" value="P:L-tryptophan biosynthetic process"/>
    <property type="evidence" value="ECO:0007669"/>
    <property type="project" value="TreeGrafter"/>
</dbReference>
<keyword evidence="8" id="KW-1185">Reference proteome</keyword>
<dbReference type="AlphaFoldDB" id="H6NN83"/>
<dbReference type="GO" id="GO:0000105">
    <property type="term" value="P:L-histidine biosynthetic process"/>
    <property type="evidence" value="ECO:0007669"/>
    <property type="project" value="UniProtKB-KW"/>
</dbReference>
<evidence type="ECO:0000256" key="2">
    <source>
        <dbReference type="ARBA" id="ARBA00022605"/>
    </source>
</evidence>
<protein>
    <submittedName>
        <fullName evidence="7">His-6</fullName>
    </submittedName>
</protein>
<dbReference type="SUPFAM" id="SSF51366">
    <property type="entry name" value="Ribulose-phoshate binding barrel"/>
    <property type="match status" value="1"/>
</dbReference>
<comment type="pathway">
    <text evidence="5">Amino-acid biosynthesis.</text>
</comment>
<dbReference type="HOGENOM" id="CLU_065050_0_0_9"/>
<keyword evidence="2 6" id="KW-0028">Amino-acid biosynthesis</keyword>
<evidence type="ECO:0000256" key="5">
    <source>
        <dbReference type="ARBA" id="ARBA00029440"/>
    </source>
</evidence>
<dbReference type="Proteomes" id="UP000007523">
    <property type="component" value="Chromosome"/>
</dbReference>
<dbReference type="EMBL" id="CP003235">
    <property type="protein sequence ID" value="AFC31759.1"/>
    <property type="molecule type" value="Genomic_DNA"/>
</dbReference>
<dbReference type="PANTHER" id="PTHR43090">
    <property type="entry name" value="1-(5-PHOSPHORIBOSYL)-5-[(5-PHOSPHORIBOSYLAMINO)METHYLIDENEAMINO] IMIDAZOLE-4-CARBOXAMIDE ISOMERASE"/>
    <property type="match status" value="1"/>
</dbReference>
<dbReference type="STRING" id="1116391.PM3016_5031"/>
<organism evidence="7 8">
    <name type="scientific">Paenibacillus mucilaginosus 3016</name>
    <dbReference type="NCBI Taxonomy" id="1116391"/>
    <lineage>
        <taxon>Bacteria</taxon>
        <taxon>Bacillati</taxon>
        <taxon>Bacillota</taxon>
        <taxon>Bacilli</taxon>
        <taxon>Bacillales</taxon>
        <taxon>Paenibacillaceae</taxon>
        <taxon>Paenibacillus</taxon>
    </lineage>
</organism>
<evidence type="ECO:0000256" key="4">
    <source>
        <dbReference type="ARBA" id="ARBA00023235"/>
    </source>
</evidence>
<evidence type="ECO:0000256" key="1">
    <source>
        <dbReference type="ARBA" id="ARBA00009667"/>
    </source>
</evidence>
<dbReference type="PANTHER" id="PTHR43090:SF2">
    <property type="entry name" value="1-(5-PHOSPHORIBOSYL)-5-[(5-PHOSPHORIBOSYLAMINO)METHYLIDENEAMINO] IMIDAZOLE-4-CARBOXAMIDE ISOMERASE"/>
    <property type="match status" value="1"/>
</dbReference>
<evidence type="ECO:0000313" key="7">
    <source>
        <dbReference type="EMBL" id="AFC31759.1"/>
    </source>
</evidence>
<dbReference type="KEGG" id="pmq:PM3016_5031"/>
<dbReference type="InterPro" id="IPR013785">
    <property type="entry name" value="Aldolase_TIM"/>
</dbReference>
<reference evidence="7 8" key="1">
    <citation type="journal article" date="2012" name="J. Bacteriol.">
        <title>Complete Genome Sequence of Paenibacillus mucilaginosus 3016, a Bacterium Functional as Microbial Fertilizer.</title>
        <authorList>
            <person name="Ma M."/>
            <person name="Wang Z."/>
            <person name="Li L."/>
            <person name="Jiang X."/>
            <person name="Guan D."/>
            <person name="Cao F."/>
            <person name="Chen H."/>
            <person name="Wang X."/>
            <person name="Shen D."/>
            <person name="Du B."/>
            <person name="Li J."/>
        </authorList>
    </citation>
    <scope>NUCLEOTIDE SEQUENCE [LARGE SCALE GENOMIC DNA]</scope>
    <source>
        <strain evidence="7 8">3016</strain>
    </source>
</reference>
<dbReference type="InterPro" id="IPR011858">
    <property type="entry name" value="His6/HISN3"/>
</dbReference>
<dbReference type="Gene3D" id="3.20.20.70">
    <property type="entry name" value="Aldolase class I"/>
    <property type="match status" value="1"/>
</dbReference>
<keyword evidence="3 6" id="KW-0368">Histidine biosynthesis</keyword>
<evidence type="ECO:0000313" key="8">
    <source>
        <dbReference type="Proteomes" id="UP000007523"/>
    </source>
</evidence>
<evidence type="ECO:0000256" key="3">
    <source>
        <dbReference type="ARBA" id="ARBA00023102"/>
    </source>
</evidence>
<evidence type="ECO:0000256" key="6">
    <source>
        <dbReference type="RuleBase" id="RU003657"/>
    </source>
</evidence>
<dbReference type="CDD" id="cd04723">
    <property type="entry name" value="HisA_HisF"/>
    <property type="match status" value="1"/>
</dbReference>
<proteinExistence type="inferred from homology"/>
<dbReference type="GO" id="GO:0003949">
    <property type="term" value="F:1-(5-phosphoribosyl)-5-[(5-phosphoribosylamino)methylideneamino]imidazole-4-carboxamide isomerase activity"/>
    <property type="evidence" value="ECO:0007669"/>
    <property type="project" value="InterPro"/>
</dbReference>
<dbReference type="InterPro" id="IPR011060">
    <property type="entry name" value="RibuloseP-bd_barrel"/>
</dbReference>
<sequence>MKFRPCIDLHQGKVKQIVGETLGAAGEAVVENFVSEHTPSYYASMFREDGLKGGHVIMLGGGNEAAAVEALQAYPGGLHVGGGITAENAASYLERGASHVIVTSYIFRDGELDMGRLDRLVSEVGRERLVIDLSCKASGDGWFVATNQWKTLSSFEVTAASLRELESYCDEFLIHAVDVEGKRAGIHEGLVKHLAEGVTIPTTYAGGARSLEDLALFRELGRDKLDITIGSALDIFRRQAFVQGSSRLLQVGAGGRHMIPGGRSALRRCHAHDSFSRS</sequence>
<name>H6NN83_9BACL</name>
<comment type="similarity">
    <text evidence="1 6">Belongs to the HisA/HisF family.</text>
</comment>